<proteinExistence type="predicted"/>
<keyword evidence="5" id="KW-0378">Hydrolase</keyword>
<reference evidence="9" key="1">
    <citation type="journal article" date="2019" name="Plant Biotechnol. J.">
        <title>Genome sequencing of the Australian wild diploid species Gossypium australe highlights disease resistance and delayed gland morphogenesis.</title>
        <authorList>
            <person name="Cai Y."/>
            <person name="Cai X."/>
            <person name="Wang Q."/>
            <person name="Wang P."/>
            <person name="Zhang Y."/>
            <person name="Cai C."/>
            <person name="Xu Y."/>
            <person name="Wang K."/>
            <person name="Zhou Z."/>
            <person name="Wang C."/>
            <person name="Geng S."/>
            <person name="Li B."/>
            <person name="Dong Q."/>
            <person name="Hou Y."/>
            <person name="Wang H."/>
            <person name="Ai P."/>
            <person name="Liu Z."/>
            <person name="Yi F."/>
            <person name="Sun M."/>
            <person name="An G."/>
            <person name="Cheng J."/>
            <person name="Zhang Y."/>
            <person name="Shi Q."/>
            <person name="Xie Y."/>
            <person name="Shi X."/>
            <person name="Chang Y."/>
            <person name="Huang F."/>
            <person name="Chen Y."/>
            <person name="Hong S."/>
            <person name="Mi L."/>
            <person name="Sun Q."/>
            <person name="Zhang L."/>
            <person name="Zhou B."/>
            <person name="Peng R."/>
            <person name="Zhang X."/>
            <person name="Liu F."/>
        </authorList>
    </citation>
    <scope>NUCLEOTIDE SEQUENCE [LARGE SCALE GENOMIC DNA]</scope>
    <source>
        <strain evidence="9">cv. PA1801</strain>
    </source>
</reference>
<dbReference type="OrthoDB" id="415724at2759"/>
<dbReference type="EMBL" id="SMMG02000007">
    <property type="protein sequence ID" value="KAA3466829.1"/>
    <property type="molecule type" value="Genomic_DNA"/>
</dbReference>
<dbReference type="InterPro" id="IPR043128">
    <property type="entry name" value="Rev_trsase/Diguanyl_cyclase"/>
</dbReference>
<evidence type="ECO:0000313" key="9">
    <source>
        <dbReference type="Proteomes" id="UP000325315"/>
    </source>
</evidence>
<dbReference type="AlphaFoldDB" id="A0A5B6VCE4"/>
<evidence type="ECO:0000256" key="3">
    <source>
        <dbReference type="ARBA" id="ARBA00022722"/>
    </source>
</evidence>
<keyword evidence="9" id="KW-1185">Reference proteome</keyword>
<evidence type="ECO:0000256" key="6">
    <source>
        <dbReference type="ARBA" id="ARBA00022918"/>
    </source>
</evidence>
<dbReference type="SUPFAM" id="SSF56672">
    <property type="entry name" value="DNA/RNA polymerases"/>
    <property type="match status" value="1"/>
</dbReference>
<protein>
    <submittedName>
        <fullName evidence="8">Integrase, catalytic core</fullName>
    </submittedName>
</protein>
<dbReference type="InterPro" id="IPR050951">
    <property type="entry name" value="Retrovirus_Pol_polyprotein"/>
</dbReference>
<organism evidence="8 9">
    <name type="scientific">Gossypium australe</name>
    <dbReference type="NCBI Taxonomy" id="47621"/>
    <lineage>
        <taxon>Eukaryota</taxon>
        <taxon>Viridiplantae</taxon>
        <taxon>Streptophyta</taxon>
        <taxon>Embryophyta</taxon>
        <taxon>Tracheophyta</taxon>
        <taxon>Spermatophyta</taxon>
        <taxon>Magnoliopsida</taxon>
        <taxon>eudicotyledons</taxon>
        <taxon>Gunneridae</taxon>
        <taxon>Pentapetalae</taxon>
        <taxon>rosids</taxon>
        <taxon>malvids</taxon>
        <taxon>Malvales</taxon>
        <taxon>Malvaceae</taxon>
        <taxon>Malvoideae</taxon>
        <taxon>Gossypium</taxon>
    </lineage>
</organism>
<keyword evidence="2" id="KW-0548">Nucleotidyltransferase</keyword>
<accession>A0A5B6VCE4</accession>
<evidence type="ECO:0000256" key="5">
    <source>
        <dbReference type="ARBA" id="ARBA00022801"/>
    </source>
</evidence>
<dbReference type="GO" id="GO:0004519">
    <property type="term" value="F:endonuclease activity"/>
    <property type="evidence" value="ECO:0007669"/>
    <property type="project" value="UniProtKB-KW"/>
</dbReference>
<evidence type="ECO:0000256" key="4">
    <source>
        <dbReference type="ARBA" id="ARBA00022759"/>
    </source>
</evidence>
<dbReference type="GO" id="GO:0003964">
    <property type="term" value="F:RNA-directed DNA polymerase activity"/>
    <property type="evidence" value="ECO:0007669"/>
    <property type="project" value="UniProtKB-KW"/>
</dbReference>
<sequence>MQKTLRDNKLYAKLKRIKVDPNKIKWNPPRNITKVHSFLGLVSYYRQFVKGFTMLATPLTQLLRKKEKFELTKSLAWNILFTDTYLNWLGCVLMKREKVVVHLKQHEKNHLTQDLELVTEVLALKIWRHYIYREKCRLFSDHKSLKYLLM</sequence>
<name>A0A5B6VCE4_9ROSI</name>
<dbReference type="Gene3D" id="3.30.70.270">
    <property type="match status" value="1"/>
</dbReference>
<dbReference type="GO" id="GO:0016787">
    <property type="term" value="F:hydrolase activity"/>
    <property type="evidence" value="ECO:0007669"/>
    <property type="project" value="UniProtKB-KW"/>
</dbReference>
<evidence type="ECO:0000259" key="7">
    <source>
        <dbReference type="Pfam" id="PF17917"/>
    </source>
</evidence>
<keyword evidence="6" id="KW-0695">RNA-directed DNA polymerase</keyword>
<dbReference type="PANTHER" id="PTHR37984">
    <property type="entry name" value="PROTEIN CBG26694"/>
    <property type="match status" value="1"/>
</dbReference>
<keyword evidence="4" id="KW-0255">Endonuclease</keyword>
<dbReference type="InterPro" id="IPR041373">
    <property type="entry name" value="RT_RNaseH"/>
</dbReference>
<feature type="domain" description="Reverse transcriptase RNase H-like" evidence="7">
    <location>
        <begin position="79"/>
        <end position="149"/>
    </location>
</feature>
<dbReference type="Pfam" id="PF17917">
    <property type="entry name" value="RT_RNaseH"/>
    <property type="match status" value="1"/>
</dbReference>
<comment type="caution">
    <text evidence="8">The sequence shown here is derived from an EMBL/GenBank/DDBJ whole genome shotgun (WGS) entry which is preliminary data.</text>
</comment>
<evidence type="ECO:0000256" key="1">
    <source>
        <dbReference type="ARBA" id="ARBA00022679"/>
    </source>
</evidence>
<dbReference type="PANTHER" id="PTHR37984:SF5">
    <property type="entry name" value="PROTEIN NYNRIN-LIKE"/>
    <property type="match status" value="1"/>
</dbReference>
<keyword evidence="1" id="KW-0808">Transferase</keyword>
<evidence type="ECO:0000313" key="8">
    <source>
        <dbReference type="EMBL" id="KAA3466829.1"/>
    </source>
</evidence>
<dbReference type="Proteomes" id="UP000325315">
    <property type="component" value="Unassembled WGS sequence"/>
</dbReference>
<keyword evidence="3" id="KW-0540">Nuclease</keyword>
<evidence type="ECO:0000256" key="2">
    <source>
        <dbReference type="ARBA" id="ARBA00022695"/>
    </source>
</evidence>
<dbReference type="InterPro" id="IPR043502">
    <property type="entry name" value="DNA/RNA_pol_sf"/>
</dbReference>
<gene>
    <name evidence="8" type="ORF">EPI10_001894</name>
</gene>